<dbReference type="Proteomes" id="UP001218188">
    <property type="component" value="Unassembled WGS sequence"/>
</dbReference>
<keyword evidence="1" id="KW-0812">Transmembrane</keyword>
<gene>
    <name evidence="2" type="ORF">C8F04DRAFT_1174309</name>
</gene>
<reference evidence="2" key="1">
    <citation type="submission" date="2023-03" db="EMBL/GenBank/DDBJ databases">
        <title>Massive genome expansion in bonnet fungi (Mycena s.s.) driven by repeated elements and novel gene families across ecological guilds.</title>
        <authorList>
            <consortium name="Lawrence Berkeley National Laboratory"/>
            <person name="Harder C.B."/>
            <person name="Miyauchi S."/>
            <person name="Viragh M."/>
            <person name="Kuo A."/>
            <person name="Thoen E."/>
            <person name="Andreopoulos B."/>
            <person name="Lu D."/>
            <person name="Skrede I."/>
            <person name="Drula E."/>
            <person name="Henrissat B."/>
            <person name="Morin E."/>
            <person name="Kohler A."/>
            <person name="Barry K."/>
            <person name="LaButti K."/>
            <person name="Morin E."/>
            <person name="Salamov A."/>
            <person name="Lipzen A."/>
            <person name="Mereny Z."/>
            <person name="Hegedus B."/>
            <person name="Baldrian P."/>
            <person name="Stursova M."/>
            <person name="Weitz H."/>
            <person name="Taylor A."/>
            <person name="Grigoriev I.V."/>
            <person name="Nagy L.G."/>
            <person name="Martin F."/>
            <person name="Kauserud H."/>
        </authorList>
    </citation>
    <scope>NUCLEOTIDE SEQUENCE</scope>
    <source>
        <strain evidence="2">CBHHK200</strain>
    </source>
</reference>
<feature type="transmembrane region" description="Helical" evidence="1">
    <location>
        <begin position="141"/>
        <end position="162"/>
    </location>
</feature>
<name>A0AAD6THS5_9AGAR</name>
<keyword evidence="1" id="KW-0472">Membrane</keyword>
<dbReference type="AlphaFoldDB" id="A0AAD6THS5"/>
<evidence type="ECO:0000313" key="2">
    <source>
        <dbReference type="EMBL" id="KAJ7044493.1"/>
    </source>
</evidence>
<evidence type="ECO:0000256" key="1">
    <source>
        <dbReference type="SAM" id="Phobius"/>
    </source>
</evidence>
<comment type="caution">
    <text evidence="2">The sequence shown here is derived from an EMBL/GenBank/DDBJ whole genome shotgun (WGS) entry which is preliminary data.</text>
</comment>
<feature type="transmembrane region" description="Helical" evidence="1">
    <location>
        <begin position="26"/>
        <end position="49"/>
    </location>
</feature>
<sequence>MDWVLYTVQALPVCAEVWNFARGSRLVGLILCAYHLSIFEFMLNTFQFFTSEVYLRTGFLLKVSASIEQANLKGSHVGIYTVRGSEFIGSEAVTTLQTAASLLCDIVITLHLARSKTGLPMFVHVECYGTEHLLNGLMINAVNHGFLTAITSTLTVILFLVLPVHRAQ</sequence>
<protein>
    <submittedName>
        <fullName evidence="2">Uncharacterized protein</fullName>
    </submittedName>
</protein>
<accession>A0AAD6THS5</accession>
<dbReference type="EMBL" id="JARJCM010000006">
    <property type="protein sequence ID" value="KAJ7044493.1"/>
    <property type="molecule type" value="Genomic_DNA"/>
</dbReference>
<keyword evidence="3" id="KW-1185">Reference proteome</keyword>
<keyword evidence="1" id="KW-1133">Transmembrane helix</keyword>
<organism evidence="2 3">
    <name type="scientific">Mycena alexandri</name>
    <dbReference type="NCBI Taxonomy" id="1745969"/>
    <lineage>
        <taxon>Eukaryota</taxon>
        <taxon>Fungi</taxon>
        <taxon>Dikarya</taxon>
        <taxon>Basidiomycota</taxon>
        <taxon>Agaricomycotina</taxon>
        <taxon>Agaricomycetes</taxon>
        <taxon>Agaricomycetidae</taxon>
        <taxon>Agaricales</taxon>
        <taxon>Marasmiineae</taxon>
        <taxon>Mycenaceae</taxon>
        <taxon>Mycena</taxon>
    </lineage>
</organism>
<evidence type="ECO:0000313" key="3">
    <source>
        <dbReference type="Proteomes" id="UP001218188"/>
    </source>
</evidence>
<proteinExistence type="predicted"/>